<dbReference type="Proteomes" id="UP000030104">
    <property type="component" value="Unassembled WGS sequence"/>
</dbReference>
<organism evidence="1 2">
    <name type="scientific">Penicillium italicum</name>
    <name type="common">Blue mold</name>
    <dbReference type="NCBI Taxonomy" id="40296"/>
    <lineage>
        <taxon>Eukaryota</taxon>
        <taxon>Fungi</taxon>
        <taxon>Dikarya</taxon>
        <taxon>Ascomycota</taxon>
        <taxon>Pezizomycotina</taxon>
        <taxon>Eurotiomycetes</taxon>
        <taxon>Eurotiomycetidae</taxon>
        <taxon>Eurotiales</taxon>
        <taxon>Aspergillaceae</taxon>
        <taxon>Penicillium</taxon>
    </lineage>
</organism>
<comment type="caution">
    <text evidence="1">The sequence shown here is derived from an EMBL/GenBank/DDBJ whole genome shotgun (WGS) entry which is preliminary data.</text>
</comment>
<dbReference type="AlphaFoldDB" id="A0A0A2L761"/>
<dbReference type="PhylomeDB" id="A0A0A2L761"/>
<evidence type="ECO:0000313" key="2">
    <source>
        <dbReference type="Proteomes" id="UP000030104"/>
    </source>
</evidence>
<evidence type="ECO:0000313" key="1">
    <source>
        <dbReference type="EMBL" id="KGO75001.1"/>
    </source>
</evidence>
<proteinExistence type="predicted"/>
<keyword evidence="2" id="KW-1185">Reference proteome</keyword>
<evidence type="ECO:0008006" key="3">
    <source>
        <dbReference type="Google" id="ProtNLM"/>
    </source>
</evidence>
<accession>A0A0A2L761</accession>
<protein>
    <recommendedName>
        <fullName evidence="3">F-box domain-containing protein</fullName>
    </recommendedName>
</protein>
<gene>
    <name evidence="1" type="ORF">PITC_032390</name>
</gene>
<dbReference type="HOGENOM" id="CLU_3260740_0_0_1"/>
<dbReference type="OrthoDB" id="341259at2759"/>
<reference evidence="1 2" key="1">
    <citation type="journal article" date="2015" name="Mol. Plant Microbe Interact.">
        <title>Genome, transcriptome, and functional analyses of Penicillium expansum provide new insights into secondary metabolism and pathogenicity.</title>
        <authorList>
            <person name="Ballester A.R."/>
            <person name="Marcet-Houben M."/>
            <person name="Levin E."/>
            <person name="Sela N."/>
            <person name="Selma-Lazaro C."/>
            <person name="Carmona L."/>
            <person name="Wisniewski M."/>
            <person name="Droby S."/>
            <person name="Gonzalez-Candelas L."/>
            <person name="Gabaldon T."/>
        </authorList>
    </citation>
    <scope>NUCLEOTIDE SEQUENCE [LARGE SCALE GENOMIC DNA]</scope>
    <source>
        <strain evidence="1 2">PHI-1</strain>
    </source>
</reference>
<sequence>MQILDLSNEILISIGKFLGKYCLDPLLQTCRRFCSLLHHYLY</sequence>
<name>A0A0A2L761_PENIT</name>
<dbReference type="EMBL" id="JQGA01000558">
    <property type="protein sequence ID" value="KGO75001.1"/>
    <property type="molecule type" value="Genomic_DNA"/>
</dbReference>